<dbReference type="AlphaFoldDB" id="A0A6L7G105"/>
<comment type="function">
    <text evidence="1">Binds the cellulose synthase activator, bis-(3'-5') cyclic diguanylic acid (c-di-GMP).</text>
</comment>
<comment type="similarity">
    <text evidence="1">Belongs to the AcsB/BcsB family.</text>
</comment>
<dbReference type="Pfam" id="PF03170">
    <property type="entry name" value="BcsB"/>
    <property type="match status" value="1"/>
</dbReference>
<dbReference type="RefSeq" id="WP_160893950.1">
    <property type="nucleotide sequence ID" value="NZ_WUMU01000007.1"/>
</dbReference>
<dbReference type="EMBL" id="WUMU01000007">
    <property type="protein sequence ID" value="MXN18024.1"/>
    <property type="molecule type" value="Genomic_DNA"/>
</dbReference>
<comment type="subcellular location">
    <subcellularLocation>
        <location evidence="1">Cell inner membrane</location>
    </subcellularLocation>
</comment>
<gene>
    <name evidence="2" type="ORF">GR170_09270</name>
</gene>
<keyword evidence="1" id="KW-0997">Cell inner membrane</keyword>
<keyword evidence="1" id="KW-0135">Cellulose biosynthesis</keyword>
<dbReference type="Proteomes" id="UP000477911">
    <property type="component" value="Unassembled WGS sequence"/>
</dbReference>
<proteinExistence type="inferred from homology"/>
<dbReference type="GO" id="GO:0005886">
    <property type="term" value="C:plasma membrane"/>
    <property type="evidence" value="ECO:0007669"/>
    <property type="project" value="UniProtKB-SubCell"/>
</dbReference>
<dbReference type="InterPro" id="IPR018513">
    <property type="entry name" value="Cell_synthase_bac"/>
</dbReference>
<keyword evidence="1" id="KW-0472">Membrane</keyword>
<evidence type="ECO:0000313" key="3">
    <source>
        <dbReference type="Proteomes" id="UP000477911"/>
    </source>
</evidence>
<dbReference type="UniPathway" id="UPA00694"/>
<evidence type="ECO:0000256" key="1">
    <source>
        <dbReference type="RuleBase" id="RU365021"/>
    </source>
</evidence>
<evidence type="ECO:0000313" key="2">
    <source>
        <dbReference type="EMBL" id="MXN18024.1"/>
    </source>
</evidence>
<comment type="subunit">
    <text evidence="1">Tightly associated with the cellulose synthase catalytic subunit.</text>
</comment>
<comment type="caution">
    <text evidence="2">The sequence shown here is derived from an EMBL/GenBank/DDBJ whole genome shotgun (WGS) entry which is preliminary data.</text>
</comment>
<keyword evidence="1" id="KW-1003">Cell membrane</keyword>
<accession>A0A6L7G105</accession>
<dbReference type="Gene3D" id="2.60.120.260">
    <property type="entry name" value="Galactose-binding domain-like"/>
    <property type="match status" value="1"/>
</dbReference>
<organism evidence="2 3">
    <name type="scientific">Pseudooceanicola albus</name>
    <dbReference type="NCBI Taxonomy" id="2692189"/>
    <lineage>
        <taxon>Bacteria</taxon>
        <taxon>Pseudomonadati</taxon>
        <taxon>Pseudomonadota</taxon>
        <taxon>Alphaproteobacteria</taxon>
        <taxon>Rhodobacterales</taxon>
        <taxon>Paracoccaceae</taxon>
        <taxon>Pseudooceanicola</taxon>
    </lineage>
</organism>
<reference evidence="2 3" key="1">
    <citation type="submission" date="2019-12" db="EMBL/GenBank/DDBJ databases">
        <authorList>
            <person name="Li M."/>
        </authorList>
    </citation>
    <scope>NUCLEOTIDE SEQUENCE [LARGE SCALE GENOMIC DNA]</scope>
    <source>
        <strain evidence="2 3">GBMRC 2024</strain>
    </source>
</reference>
<sequence length="546" mass="57578">MRLFGLALLAFLLAGAAVALSYLRADDILVKARDLVSNPPLRFEQVTPVQSHPKDQTTLTLRADPEAPMILSGVPAYQGAAFVLPFDARPTGGTLVIDTTSQTLPGIEAVLRVTLNGTRRAELLLGAGHLTRRIEIPLTAEELSGGVLPVSFSLQGHGTNAPCSEDGIGAVVEIEPSSALHLELDKPVSSLRDRVIAWGDTVRIGWPETLDRDTRQQRLALGAALIRQHYALAFRTAPGADALTTEDLAALQALRPLPTALRTRSEAEVLSYNWPVDLSTLGGNGGTRHFYRDTTWRARFDPGQLPEGEVPRTLHLKMALGPLPRDTDWTVSVTANGNLVSAAKLPGDIGTYTPEIALPALPANQPATIEITATSDYDITGICNNGPQLLAELQPGTTVTGGPSPLADPLGALRRRIARDGHLGVTLGTELTGPEAARIAPLIATLAPAGTAITAGDDSAHPLAVAVSGALVADAAALTRPGWDHWVIWSDPDTQLPRALPLAQAESRYGGLIWPAAVLLSLPVPPRPATVPQDPAAPQPAAVPIR</sequence>
<dbReference type="GO" id="GO:0030244">
    <property type="term" value="P:cellulose biosynthetic process"/>
    <property type="evidence" value="ECO:0007669"/>
    <property type="project" value="UniProtKB-KW"/>
</dbReference>
<dbReference type="GO" id="GO:0006011">
    <property type="term" value="P:UDP-alpha-D-glucose metabolic process"/>
    <property type="evidence" value="ECO:0007669"/>
    <property type="project" value="InterPro"/>
</dbReference>
<keyword evidence="3" id="KW-1185">Reference proteome</keyword>
<protein>
    <recommendedName>
        <fullName evidence="1">Cyclic di-GMP-binding protein</fullName>
    </recommendedName>
    <alternativeName>
        <fullName evidence="1">Cellulose synthase regulatory subunit</fullName>
    </alternativeName>
</protein>
<comment type="pathway">
    <text evidence="1">Glycan metabolism; bacterial cellulose biosynthesis.</text>
</comment>
<keyword evidence="1" id="KW-0973">c-di-GMP</keyword>
<name>A0A6L7G105_9RHOB</name>